<dbReference type="PATRIC" id="fig|1702214.3.peg.626"/>
<dbReference type="InterPro" id="IPR004017">
    <property type="entry name" value="Cys_rich_dom"/>
</dbReference>
<keyword evidence="3" id="KW-1185">Reference proteome</keyword>
<sequence>MKVALFIPCYVNAIYPEVGVASYKLLKQAGLDVTYPKGQTCCGQPMGNGGYEGDSAELAAYISKLFADFDYVVGPSGSCVGYVKETYPRLLHQDKKTCLSSRIYEICEFLHDVVKVQNLPARFPHKVSLHNSCHGVRILHLSSMSEENTPHFSKLKDLLHLVEGIEVVEPKRVDECCGFGGLFSMEEPWVSGRMGRDKVADHMSTGAEVITGADCSCLMHMQGIIKRNGYPIQTKHIVEILTANER</sequence>
<evidence type="ECO:0000259" key="1">
    <source>
        <dbReference type="Pfam" id="PF02754"/>
    </source>
</evidence>
<protein>
    <submittedName>
        <fullName evidence="2">Fe-S oxidoreductase</fullName>
    </submittedName>
</protein>
<dbReference type="GO" id="GO:0005829">
    <property type="term" value="C:cytosol"/>
    <property type="evidence" value="ECO:0007669"/>
    <property type="project" value="TreeGrafter"/>
</dbReference>
<dbReference type="AlphaFoldDB" id="A0A0Q4B7N8"/>
<dbReference type="Pfam" id="PF02754">
    <property type="entry name" value="CCG"/>
    <property type="match status" value="2"/>
</dbReference>
<proteinExistence type="predicted"/>
<accession>A0A0Q4B7N8</accession>
<dbReference type="EMBL" id="LIIK01000031">
    <property type="protein sequence ID" value="KQM08570.1"/>
    <property type="molecule type" value="Genomic_DNA"/>
</dbReference>
<dbReference type="Proteomes" id="UP000054172">
    <property type="component" value="Unassembled WGS sequence"/>
</dbReference>
<feature type="domain" description="Cysteine-rich" evidence="1">
    <location>
        <begin position="3"/>
        <end position="81"/>
    </location>
</feature>
<evidence type="ECO:0000313" key="2">
    <source>
        <dbReference type="EMBL" id="KQM08570.1"/>
    </source>
</evidence>
<dbReference type="STRING" id="1702214.AL399_06625"/>
<gene>
    <name evidence="2" type="ORF">AL399_06625</name>
</gene>
<evidence type="ECO:0000313" key="3">
    <source>
        <dbReference type="Proteomes" id="UP000054172"/>
    </source>
</evidence>
<dbReference type="PANTHER" id="PTHR30296:SF0">
    <property type="entry name" value="LACTATE UTILIZATION PROTEIN A"/>
    <property type="match status" value="1"/>
</dbReference>
<reference evidence="2" key="1">
    <citation type="submission" date="2015-08" db="EMBL/GenBank/DDBJ databases">
        <title>Candidatus Bacteriodes Periocalifornicus.</title>
        <authorList>
            <person name="McLean J.S."/>
            <person name="Kelley S."/>
        </authorList>
    </citation>
    <scope>NUCLEOTIDE SEQUENCE [LARGE SCALE GENOMIC DNA]</scope>
    <source>
        <strain evidence="2">12B</strain>
    </source>
</reference>
<comment type="caution">
    <text evidence="2">The sequence shown here is derived from an EMBL/GenBank/DDBJ whole genome shotgun (WGS) entry which is preliminary data.</text>
</comment>
<organism evidence="2 3">
    <name type="scientific">Candidatus [Bacteroides] periocalifornicus</name>
    <dbReference type="NCBI Taxonomy" id="1702214"/>
    <lineage>
        <taxon>Bacteria</taxon>
        <taxon>Pseudomonadati</taxon>
        <taxon>Bacteroidota</taxon>
    </lineage>
</organism>
<name>A0A0Q4B7N8_9BACT</name>
<dbReference type="PANTHER" id="PTHR30296">
    <property type="entry name" value="UNCHARACTERIZED PROTEIN YKGE"/>
    <property type="match status" value="1"/>
</dbReference>
<dbReference type="GO" id="GO:0016491">
    <property type="term" value="F:oxidoreductase activity"/>
    <property type="evidence" value="ECO:0007669"/>
    <property type="project" value="UniProtKB-ARBA"/>
</dbReference>
<feature type="domain" description="Cysteine-rich" evidence="1">
    <location>
        <begin position="128"/>
        <end position="222"/>
    </location>
</feature>